<feature type="compositionally biased region" description="Low complexity" evidence="1">
    <location>
        <begin position="58"/>
        <end position="76"/>
    </location>
</feature>
<feature type="domain" description="TonB-dependent receptor plug" evidence="3">
    <location>
        <begin position="99"/>
        <end position="183"/>
    </location>
</feature>
<dbReference type="InterPro" id="IPR039426">
    <property type="entry name" value="TonB-dep_rcpt-like"/>
</dbReference>
<evidence type="ECO:0000313" key="4">
    <source>
        <dbReference type="EMBL" id="GCC48202.1"/>
    </source>
</evidence>
<organism evidence="4 5">
    <name type="scientific">Chiloscyllium punctatum</name>
    <name type="common">Brownbanded bambooshark</name>
    <name type="synonym">Hemiscyllium punctatum</name>
    <dbReference type="NCBI Taxonomy" id="137246"/>
    <lineage>
        <taxon>Eukaryota</taxon>
        <taxon>Metazoa</taxon>
        <taxon>Chordata</taxon>
        <taxon>Craniata</taxon>
        <taxon>Vertebrata</taxon>
        <taxon>Chondrichthyes</taxon>
        <taxon>Elasmobranchii</taxon>
        <taxon>Galeomorphii</taxon>
        <taxon>Galeoidea</taxon>
        <taxon>Orectolobiformes</taxon>
        <taxon>Hemiscylliidae</taxon>
        <taxon>Chiloscyllium</taxon>
    </lineage>
</organism>
<dbReference type="Gene3D" id="2.170.130.10">
    <property type="entry name" value="TonB-dependent receptor, plug domain"/>
    <property type="match status" value="1"/>
</dbReference>
<dbReference type="InterPro" id="IPR037066">
    <property type="entry name" value="Plug_dom_sf"/>
</dbReference>
<protein>
    <recommendedName>
        <fullName evidence="3">TonB-dependent receptor plug domain-containing protein</fullName>
    </recommendedName>
</protein>
<dbReference type="Pfam" id="PF07715">
    <property type="entry name" value="Plug"/>
    <property type="match status" value="1"/>
</dbReference>
<comment type="caution">
    <text evidence="4">The sequence shown here is derived from an EMBL/GenBank/DDBJ whole genome shotgun (WGS) entry which is preliminary data.</text>
</comment>
<feature type="non-terminal residue" evidence="4">
    <location>
        <position position="185"/>
    </location>
</feature>
<dbReference type="EMBL" id="BEZZ01230431">
    <property type="protein sequence ID" value="GCC48202.1"/>
    <property type="molecule type" value="Genomic_DNA"/>
</dbReference>
<sequence length="185" mass="19097">MSSASARLRACALAGAAAAFISPANAQSTSQSTLPSVTVDAPRPRRDASVRPQRRAARSAPARAARGPAAPAQAAAGEGGGTRAALAVLSAQQALKEINNTPGGVALVPAEAYRNSTVANTIKDILDYVPGVFAQPKWGDDTRLSIRGSGLSRNFHLRGIQLYMDGIPINTSDGYGDFQEVDPTA</sequence>
<name>A0A401TZX7_CHIPU</name>
<dbReference type="SUPFAM" id="SSF56935">
    <property type="entry name" value="Porins"/>
    <property type="match status" value="1"/>
</dbReference>
<dbReference type="AlphaFoldDB" id="A0A401TZX7"/>
<reference evidence="4 5" key="1">
    <citation type="journal article" date="2018" name="Nat. Ecol. Evol.">
        <title>Shark genomes provide insights into elasmobranch evolution and the origin of vertebrates.</title>
        <authorList>
            <person name="Hara Y"/>
            <person name="Yamaguchi K"/>
            <person name="Onimaru K"/>
            <person name="Kadota M"/>
            <person name="Koyanagi M"/>
            <person name="Keeley SD"/>
            <person name="Tatsumi K"/>
            <person name="Tanaka K"/>
            <person name="Motone F"/>
            <person name="Kageyama Y"/>
            <person name="Nozu R"/>
            <person name="Adachi N"/>
            <person name="Nishimura O"/>
            <person name="Nakagawa R"/>
            <person name="Tanegashima C"/>
            <person name="Kiyatake I"/>
            <person name="Matsumoto R"/>
            <person name="Murakumo K"/>
            <person name="Nishida K"/>
            <person name="Terakita A"/>
            <person name="Kuratani S"/>
            <person name="Sato K"/>
            <person name="Hyodo S Kuraku.S."/>
        </authorList>
    </citation>
    <scope>NUCLEOTIDE SEQUENCE [LARGE SCALE GENOMIC DNA]</scope>
</reference>
<dbReference type="InterPro" id="IPR012910">
    <property type="entry name" value="Plug_dom"/>
</dbReference>
<dbReference type="OrthoDB" id="10064904at2759"/>
<evidence type="ECO:0000256" key="1">
    <source>
        <dbReference type="SAM" id="MobiDB-lite"/>
    </source>
</evidence>
<accession>A0A401TZX7</accession>
<proteinExistence type="predicted"/>
<feature type="chain" id="PRO_5019414125" description="TonB-dependent receptor plug domain-containing protein" evidence="2">
    <location>
        <begin position="27"/>
        <end position="185"/>
    </location>
</feature>
<feature type="signal peptide" evidence="2">
    <location>
        <begin position="1"/>
        <end position="26"/>
    </location>
</feature>
<evidence type="ECO:0000259" key="3">
    <source>
        <dbReference type="Pfam" id="PF07715"/>
    </source>
</evidence>
<evidence type="ECO:0000256" key="2">
    <source>
        <dbReference type="SAM" id="SignalP"/>
    </source>
</evidence>
<dbReference type="PROSITE" id="PS52016">
    <property type="entry name" value="TONB_DEPENDENT_REC_3"/>
    <property type="match status" value="1"/>
</dbReference>
<feature type="region of interest" description="Disordered" evidence="1">
    <location>
        <begin position="24"/>
        <end position="77"/>
    </location>
</feature>
<keyword evidence="2" id="KW-0732">Signal</keyword>
<gene>
    <name evidence="4" type="ORF">chiPu_0032206</name>
</gene>
<keyword evidence="5" id="KW-1185">Reference proteome</keyword>
<evidence type="ECO:0000313" key="5">
    <source>
        <dbReference type="Proteomes" id="UP000287033"/>
    </source>
</evidence>
<dbReference type="Proteomes" id="UP000287033">
    <property type="component" value="Unassembled WGS sequence"/>
</dbReference>